<evidence type="ECO:0000259" key="8">
    <source>
        <dbReference type="PROSITE" id="PS50835"/>
    </source>
</evidence>
<dbReference type="GO" id="GO:0016020">
    <property type="term" value="C:membrane"/>
    <property type="evidence" value="ECO:0007669"/>
    <property type="project" value="UniProtKB-SubCell"/>
</dbReference>
<keyword evidence="6" id="KW-0812">Transmembrane</keyword>
<dbReference type="Proteomes" id="UP001205998">
    <property type="component" value="Unassembled WGS sequence"/>
</dbReference>
<organism evidence="9 10">
    <name type="scientific">Silurus asotus</name>
    <name type="common">Amur catfish</name>
    <name type="synonym">Parasilurus asotus</name>
    <dbReference type="NCBI Taxonomy" id="30991"/>
    <lineage>
        <taxon>Eukaryota</taxon>
        <taxon>Metazoa</taxon>
        <taxon>Chordata</taxon>
        <taxon>Craniata</taxon>
        <taxon>Vertebrata</taxon>
        <taxon>Euteleostomi</taxon>
        <taxon>Actinopterygii</taxon>
        <taxon>Neopterygii</taxon>
        <taxon>Teleostei</taxon>
        <taxon>Ostariophysi</taxon>
        <taxon>Siluriformes</taxon>
        <taxon>Siluridae</taxon>
        <taxon>Silurus</taxon>
    </lineage>
</organism>
<dbReference type="PROSITE" id="PS50835">
    <property type="entry name" value="IG_LIKE"/>
    <property type="match status" value="2"/>
</dbReference>
<evidence type="ECO:0000256" key="3">
    <source>
        <dbReference type="ARBA" id="ARBA00023136"/>
    </source>
</evidence>
<keyword evidence="3 6" id="KW-0472">Membrane</keyword>
<dbReference type="PANTHER" id="PTHR12080">
    <property type="entry name" value="SIGNALING LYMPHOCYTIC ACTIVATION MOLECULE"/>
    <property type="match status" value="1"/>
</dbReference>
<feature type="domain" description="Ig-like" evidence="8">
    <location>
        <begin position="414"/>
        <end position="477"/>
    </location>
</feature>
<gene>
    <name evidence="9" type="ORF">C0J50_2609</name>
</gene>
<keyword evidence="4" id="KW-0325">Glycoprotein</keyword>
<dbReference type="SMART" id="SM00409">
    <property type="entry name" value="IG"/>
    <property type="match status" value="3"/>
</dbReference>
<dbReference type="InterPro" id="IPR003599">
    <property type="entry name" value="Ig_sub"/>
</dbReference>
<feature type="region of interest" description="Disordered" evidence="5">
    <location>
        <begin position="623"/>
        <end position="648"/>
    </location>
</feature>
<feature type="domain" description="Ig-like" evidence="8">
    <location>
        <begin position="143"/>
        <end position="206"/>
    </location>
</feature>
<dbReference type="InterPro" id="IPR013783">
    <property type="entry name" value="Ig-like_fold"/>
</dbReference>
<feature type="transmembrane region" description="Helical" evidence="6">
    <location>
        <begin position="521"/>
        <end position="547"/>
    </location>
</feature>
<evidence type="ECO:0000256" key="2">
    <source>
        <dbReference type="ARBA" id="ARBA00022729"/>
    </source>
</evidence>
<accession>A0AAD5B6I4</accession>
<dbReference type="EMBL" id="MU541276">
    <property type="protein sequence ID" value="KAI5628907.1"/>
    <property type="molecule type" value="Genomic_DNA"/>
</dbReference>
<dbReference type="InterPro" id="IPR015631">
    <property type="entry name" value="CD2/SLAM_rcpt"/>
</dbReference>
<protein>
    <recommendedName>
        <fullName evidence="8">Ig-like domain-containing protein</fullName>
    </recommendedName>
</protein>
<comment type="caution">
    <text evidence="9">The sequence shown here is derived from an EMBL/GenBank/DDBJ whole genome shotgun (WGS) entry which is preliminary data.</text>
</comment>
<feature type="signal peptide" evidence="7">
    <location>
        <begin position="1"/>
        <end position="17"/>
    </location>
</feature>
<dbReference type="Gene3D" id="2.60.40.10">
    <property type="entry name" value="Immunoglobulins"/>
    <property type="match status" value="5"/>
</dbReference>
<dbReference type="InterPro" id="IPR036179">
    <property type="entry name" value="Ig-like_dom_sf"/>
</dbReference>
<dbReference type="SUPFAM" id="SSF48726">
    <property type="entry name" value="Immunoglobulin"/>
    <property type="match status" value="2"/>
</dbReference>
<keyword evidence="6" id="KW-1133">Transmembrane helix</keyword>
<evidence type="ECO:0000256" key="5">
    <source>
        <dbReference type="SAM" id="MobiDB-lite"/>
    </source>
</evidence>
<sequence length="648" mass="72700">MQAIFGILMMFIGAASGLLFQDPVVYKFNRNDQCYVALGEPLHLQITPVYGFNLNMRDKTSANRSIIRFRKNNPNTSKPDLPRWQFVEENNTMILISAERSDSGTYSLETSDAGGTLTGRYTLQLHTEAQVSSVSVWYKCLASEDITVHCSAEGDDLTYIWTSDFNTLSQLENGTSTLTLNKGQHGNVTCYVKNHVSQSHNSTVLQPCPAQVSSVSVWYKCLASEDITVHCSAEGDDLTYSWTSKFNTLSQLENGISTFKMNKGHQVTCYVKNHVSQSHKTTVLQPCPGLLFQDPVVYKFNRNDQCYVALGEPLHLQIPPADGFKLNMRDKTSADRIIIIFRKNNPHSSKPNLPRWQFVKENNTMILISAERSDSGTYSLDTFVAGNLTGSYTLQLHTEAQVSSVSVWYKCLASEDIKVHCSAEGDDLTYIWTSDFNTLSQLENETSTLTLNKGQHGNITCYVKNHVSQSHNSTVLRPCPEPTTMPTISVSTSSNFTSFGTIPSVVNKTINPTPPYTFPEFLQYTVIFLSVFCVLIILIFIVVFYVYKKNKGKKSEAAPPQGDRELVYTEVNHKRQNRREPAAGTSHVQDDNVEYAAVSIQSSKRKTKKNEDEVQYGELVFNTPAKSKSKEPKVQDDDCVYSQVHHSR</sequence>
<feature type="chain" id="PRO_5041907104" description="Ig-like domain-containing protein" evidence="7">
    <location>
        <begin position="18"/>
        <end position="648"/>
    </location>
</feature>
<evidence type="ECO:0000313" key="9">
    <source>
        <dbReference type="EMBL" id="KAI5628907.1"/>
    </source>
</evidence>
<evidence type="ECO:0000256" key="6">
    <source>
        <dbReference type="SAM" id="Phobius"/>
    </source>
</evidence>
<evidence type="ECO:0000256" key="4">
    <source>
        <dbReference type="ARBA" id="ARBA00023180"/>
    </source>
</evidence>
<proteinExistence type="predicted"/>
<evidence type="ECO:0000256" key="7">
    <source>
        <dbReference type="SAM" id="SignalP"/>
    </source>
</evidence>
<comment type="subcellular location">
    <subcellularLocation>
        <location evidence="1">Membrane</location>
    </subcellularLocation>
</comment>
<name>A0AAD5B6I4_SILAS</name>
<keyword evidence="10" id="KW-1185">Reference proteome</keyword>
<evidence type="ECO:0000313" key="10">
    <source>
        <dbReference type="Proteomes" id="UP001205998"/>
    </source>
</evidence>
<reference evidence="9" key="1">
    <citation type="submission" date="2018-07" db="EMBL/GenBank/DDBJ databases">
        <title>Comparative genomics of catfishes provides insights into carnivory and benthic adaptation.</title>
        <authorList>
            <person name="Zhang Y."/>
            <person name="Wang D."/>
            <person name="Peng Z."/>
            <person name="Zheng S."/>
            <person name="Shao F."/>
            <person name="Tao W."/>
        </authorList>
    </citation>
    <scope>NUCLEOTIDE SEQUENCE</scope>
    <source>
        <strain evidence="9">Chongqing</strain>
    </source>
</reference>
<keyword evidence="2 7" id="KW-0732">Signal</keyword>
<dbReference type="InterPro" id="IPR007110">
    <property type="entry name" value="Ig-like_dom"/>
</dbReference>
<evidence type="ECO:0000256" key="1">
    <source>
        <dbReference type="ARBA" id="ARBA00004370"/>
    </source>
</evidence>
<dbReference type="AlphaFoldDB" id="A0AAD5B6I4"/>